<dbReference type="PANTHER" id="PTHR43825">
    <property type="entry name" value="PYRUVATE DEHYDROGENASE E1 COMPONENT"/>
    <property type="match status" value="1"/>
</dbReference>
<keyword evidence="3" id="KW-0786">Thiamine pyrophosphate</keyword>
<evidence type="ECO:0000313" key="6">
    <source>
        <dbReference type="Proteomes" id="UP000004191"/>
    </source>
</evidence>
<dbReference type="PATRIC" id="fig|883114.3.peg.1156"/>
<evidence type="ECO:0000256" key="3">
    <source>
        <dbReference type="ARBA" id="ARBA00023052"/>
    </source>
</evidence>
<dbReference type="InterPro" id="IPR009014">
    <property type="entry name" value="Transketo_C/PFOR_II"/>
</dbReference>
<proteinExistence type="inferred from homology"/>
<dbReference type="SUPFAM" id="SSF52518">
    <property type="entry name" value="Thiamin diphosphate-binding fold (THDP-binding)"/>
    <property type="match status" value="1"/>
</dbReference>
<evidence type="ECO:0000256" key="1">
    <source>
        <dbReference type="ARBA" id="ARBA00001964"/>
    </source>
</evidence>
<dbReference type="eggNOG" id="COG3958">
    <property type="taxonomic scope" value="Bacteria"/>
</dbReference>
<dbReference type="Proteomes" id="UP000004191">
    <property type="component" value="Unassembled WGS sequence"/>
</dbReference>
<organism evidence="5 6">
    <name type="scientific">Helcococcus kunzii ATCC 51366</name>
    <dbReference type="NCBI Taxonomy" id="883114"/>
    <lineage>
        <taxon>Bacteria</taxon>
        <taxon>Bacillati</taxon>
        <taxon>Bacillota</taxon>
        <taxon>Tissierellia</taxon>
        <taxon>Tissierellales</taxon>
        <taxon>Peptoniphilaceae</taxon>
        <taxon>Helcococcus</taxon>
    </lineage>
</organism>
<dbReference type="EMBL" id="AGEI01000022">
    <property type="protein sequence ID" value="EHR33567.1"/>
    <property type="molecule type" value="Genomic_DNA"/>
</dbReference>
<protein>
    <recommendedName>
        <fullName evidence="4">Transketolase-like pyrimidine-binding domain-containing protein</fullName>
    </recommendedName>
</protein>
<dbReference type="STRING" id="883114.HMPREF9709_01166"/>
<dbReference type="Gene3D" id="3.40.50.970">
    <property type="match status" value="1"/>
</dbReference>
<dbReference type="GeneID" id="96999151"/>
<dbReference type="HOGENOM" id="CLU_009227_1_1_9"/>
<comment type="cofactor">
    <cofactor evidence="1">
        <name>thiamine diphosphate</name>
        <dbReference type="ChEBI" id="CHEBI:58937"/>
    </cofactor>
</comment>
<dbReference type="OrthoDB" id="8732661at2"/>
<dbReference type="RefSeq" id="WP_005398681.1">
    <property type="nucleotide sequence ID" value="NZ_JH601088.1"/>
</dbReference>
<evidence type="ECO:0000313" key="5">
    <source>
        <dbReference type="EMBL" id="EHR33567.1"/>
    </source>
</evidence>
<keyword evidence="6" id="KW-1185">Reference proteome</keyword>
<dbReference type="InterPro" id="IPR005475">
    <property type="entry name" value="Transketolase-like_Pyr-bd"/>
</dbReference>
<dbReference type="InterPro" id="IPR029061">
    <property type="entry name" value="THDP-binding"/>
</dbReference>
<name>H3NPA5_9FIRM</name>
<dbReference type="InterPro" id="IPR033248">
    <property type="entry name" value="Transketolase_C"/>
</dbReference>
<evidence type="ECO:0000256" key="2">
    <source>
        <dbReference type="ARBA" id="ARBA00007131"/>
    </source>
</evidence>
<dbReference type="InterPro" id="IPR051157">
    <property type="entry name" value="PDH/Transketolase"/>
</dbReference>
<feature type="domain" description="Transketolase-like pyrimidine-binding" evidence="4">
    <location>
        <begin position="11"/>
        <end position="177"/>
    </location>
</feature>
<evidence type="ECO:0000259" key="4">
    <source>
        <dbReference type="SMART" id="SM00861"/>
    </source>
</evidence>
<dbReference type="CDD" id="cd07033">
    <property type="entry name" value="TPP_PYR_DXS_TK_like"/>
    <property type="match status" value="1"/>
</dbReference>
<dbReference type="PANTHER" id="PTHR43825:SF1">
    <property type="entry name" value="TRANSKETOLASE-LIKE PYRIMIDINE-BINDING DOMAIN-CONTAINING PROTEIN"/>
    <property type="match status" value="1"/>
</dbReference>
<reference evidence="5 6" key="1">
    <citation type="submission" date="2012-01" db="EMBL/GenBank/DDBJ databases">
        <title>The Genome Sequence of Helcococcus kunzii ATCC 51366.</title>
        <authorList>
            <consortium name="The Broad Institute Genome Sequencing Platform"/>
            <person name="Earl A."/>
            <person name="Ward D."/>
            <person name="Feldgarden M."/>
            <person name="Gevers D."/>
            <person name="Huys G."/>
            <person name="Young S.K."/>
            <person name="Zeng Q."/>
            <person name="Gargeya S."/>
            <person name="Fitzgerald M."/>
            <person name="Haas B."/>
            <person name="Abouelleil A."/>
            <person name="Alvarado L."/>
            <person name="Arachchi H.M."/>
            <person name="Berlin A."/>
            <person name="Chapman S.B."/>
            <person name="Gearin G."/>
            <person name="Goldberg J."/>
            <person name="Griggs A."/>
            <person name="Gujja S."/>
            <person name="Hansen M."/>
            <person name="Heiman D."/>
            <person name="Howarth C."/>
            <person name="Larimer J."/>
            <person name="Lui A."/>
            <person name="MacDonald P.J.P."/>
            <person name="McCowen C."/>
            <person name="Montmayeur A."/>
            <person name="Murphy C."/>
            <person name="Neiman D."/>
            <person name="Pearson M."/>
            <person name="Priest M."/>
            <person name="Roberts A."/>
            <person name="Saif S."/>
            <person name="Shea T."/>
            <person name="Sisk P."/>
            <person name="Stolte C."/>
            <person name="Sykes S."/>
            <person name="Wortman J."/>
            <person name="Nusbaum C."/>
            <person name="Birren B."/>
        </authorList>
    </citation>
    <scope>NUCLEOTIDE SEQUENCE [LARGE SCALE GENOMIC DNA]</scope>
    <source>
        <strain evidence="5 6">ATCC 51366</strain>
    </source>
</reference>
<dbReference type="AlphaFoldDB" id="H3NPA5"/>
<dbReference type="Gene3D" id="3.40.50.920">
    <property type="match status" value="1"/>
</dbReference>
<accession>H3NPA5</accession>
<gene>
    <name evidence="5" type="ORF">HMPREF9709_01166</name>
</gene>
<dbReference type="FunFam" id="3.40.50.970:FF:000129">
    <property type="entry name" value="Transketolase"/>
    <property type="match status" value="1"/>
</dbReference>
<sequence length="318" mass="34923">MWKRSKDTKDIELRQVFVNTLDKLIMENPKILVFEADLGGASGTTKLKEKHSKQFVQVGISEANMIGMAAGASIRGYVPFVHTFSPFTTRRALDQIFIAGAYSGNTLNIYGSDPGFCAGANGGTHSTYDDISTMRNIPGTTVLAPADSVCFEWCMKEVSKIKGVNYIRGNRKANPKIYEDGSTFELGKGNILREGSDIVIYTMGELVLFALEAADILDKKGIDVEVIDMFSIKPFDRDLVISETCDKKLAITFENHNVLGGLGSTVAEIMTENGISTPLHRIGVDNRFGQVGNPEDQRKDYGLTSERIVNEVIDFLKG</sequence>
<comment type="similarity">
    <text evidence="2">Belongs to the transketolase family.</text>
</comment>
<dbReference type="Pfam" id="PF02779">
    <property type="entry name" value="Transket_pyr"/>
    <property type="match status" value="1"/>
</dbReference>
<dbReference type="SMART" id="SM00861">
    <property type="entry name" value="Transket_pyr"/>
    <property type="match status" value="1"/>
</dbReference>
<dbReference type="SUPFAM" id="SSF52922">
    <property type="entry name" value="TK C-terminal domain-like"/>
    <property type="match status" value="1"/>
</dbReference>
<dbReference type="Pfam" id="PF02780">
    <property type="entry name" value="Transketolase_C"/>
    <property type="match status" value="1"/>
</dbReference>
<comment type="caution">
    <text evidence="5">The sequence shown here is derived from an EMBL/GenBank/DDBJ whole genome shotgun (WGS) entry which is preliminary data.</text>
</comment>